<feature type="transmembrane region" description="Helical" evidence="12">
    <location>
        <begin position="449"/>
        <end position="473"/>
    </location>
</feature>
<keyword evidence="3 10" id="KW-0813">Transport</keyword>
<feature type="transmembrane region" description="Helical" evidence="12">
    <location>
        <begin position="528"/>
        <end position="553"/>
    </location>
</feature>
<keyword evidence="13" id="KW-1185">Reference proteome</keyword>
<dbReference type="RefSeq" id="XP_035682290.1">
    <property type="nucleotide sequence ID" value="XM_035826397.1"/>
</dbReference>
<dbReference type="PANTHER" id="PTHR11616:SF321">
    <property type="entry name" value="SODIUM-DEPENDENT NUTRIENT AMINO ACID TRANSPORTER 1-RELATED"/>
    <property type="match status" value="1"/>
</dbReference>
<feature type="transmembrane region" description="Helical" evidence="12">
    <location>
        <begin position="44"/>
        <end position="62"/>
    </location>
</feature>
<feature type="transmembrane region" description="Helical" evidence="12">
    <location>
        <begin position="419"/>
        <end position="443"/>
    </location>
</feature>
<reference evidence="13" key="1">
    <citation type="journal article" date="2020" name="Nat. Ecol. Evol.">
        <title>Deeply conserved synteny resolves early events in vertebrate evolution.</title>
        <authorList>
            <person name="Simakov O."/>
            <person name="Marletaz F."/>
            <person name="Yue J.X."/>
            <person name="O'Connell B."/>
            <person name="Jenkins J."/>
            <person name="Brandt A."/>
            <person name="Calef R."/>
            <person name="Tung C.H."/>
            <person name="Huang T.K."/>
            <person name="Schmutz J."/>
            <person name="Satoh N."/>
            <person name="Yu J.K."/>
            <person name="Putnam N.H."/>
            <person name="Green R.E."/>
            <person name="Rokhsar D.S."/>
        </authorList>
    </citation>
    <scope>NUCLEOTIDE SEQUENCE [LARGE SCALE GENOMIC DNA]</scope>
    <source>
        <strain evidence="13">S238N-H82</strain>
    </source>
</reference>
<keyword evidence="8" id="KW-0915">Sodium</keyword>
<dbReference type="CDD" id="cd11500">
    <property type="entry name" value="SLC6sbd_PROT"/>
    <property type="match status" value="1"/>
</dbReference>
<feature type="binding site" evidence="8">
    <location>
        <position position="324"/>
    </location>
    <ligand>
        <name>Na(+)</name>
        <dbReference type="ChEBI" id="CHEBI:29101"/>
        <label>1</label>
    </ligand>
</feature>
<evidence type="ECO:0000256" key="2">
    <source>
        <dbReference type="ARBA" id="ARBA00006459"/>
    </source>
</evidence>
<dbReference type="GeneID" id="118419797"/>
<keyword evidence="8" id="KW-0479">Metal-binding</keyword>
<keyword evidence="5 12" id="KW-1133">Transmembrane helix</keyword>
<feature type="transmembrane region" description="Helical" evidence="12">
    <location>
        <begin position="74"/>
        <end position="95"/>
    </location>
</feature>
<evidence type="ECO:0000256" key="8">
    <source>
        <dbReference type="PIRSR" id="PIRSR600175-1"/>
    </source>
</evidence>
<dbReference type="GO" id="GO:1903804">
    <property type="term" value="P:glycine import across plasma membrane"/>
    <property type="evidence" value="ECO:0000318"/>
    <property type="project" value="GO_Central"/>
</dbReference>
<keyword evidence="6 12" id="KW-0472">Membrane</keyword>
<dbReference type="PROSITE" id="PS00754">
    <property type="entry name" value="NA_NEUROTRAN_SYMP_2"/>
    <property type="match status" value="1"/>
</dbReference>
<feature type="region of interest" description="Disordered" evidence="11">
    <location>
        <begin position="1"/>
        <end position="34"/>
    </location>
</feature>
<keyword evidence="9" id="KW-1015">Disulfide bond</keyword>
<dbReference type="GO" id="GO:0005283">
    <property type="term" value="F:amino acid:sodium symporter activity"/>
    <property type="evidence" value="ECO:0000318"/>
    <property type="project" value="GO_Central"/>
</dbReference>
<evidence type="ECO:0000256" key="6">
    <source>
        <dbReference type="ARBA" id="ARBA00023136"/>
    </source>
</evidence>
<dbReference type="SUPFAM" id="SSF161070">
    <property type="entry name" value="SNF-like"/>
    <property type="match status" value="1"/>
</dbReference>
<evidence type="ECO:0000256" key="1">
    <source>
        <dbReference type="ARBA" id="ARBA00004141"/>
    </source>
</evidence>
<evidence type="ECO:0000256" key="4">
    <source>
        <dbReference type="ARBA" id="ARBA00022692"/>
    </source>
</evidence>
<dbReference type="PRINTS" id="PR00176">
    <property type="entry name" value="NANEUSMPORT"/>
</dbReference>
<dbReference type="OrthoDB" id="6581954at2759"/>
<dbReference type="InterPro" id="IPR000175">
    <property type="entry name" value="Na/ntran_symport"/>
</dbReference>
<feature type="binding site" evidence="8">
    <location>
        <position position="50"/>
    </location>
    <ligand>
        <name>Na(+)</name>
        <dbReference type="ChEBI" id="CHEBI:29101"/>
        <label>1</label>
    </ligand>
</feature>
<feature type="binding site" evidence="8">
    <location>
        <position position="292"/>
    </location>
    <ligand>
        <name>Na(+)</name>
        <dbReference type="ChEBI" id="CHEBI:29101"/>
        <label>1</label>
    </ligand>
</feature>
<accession>A0A9J7LID3</accession>
<dbReference type="Proteomes" id="UP000001554">
    <property type="component" value="Chromosome 7"/>
</dbReference>
<evidence type="ECO:0000256" key="12">
    <source>
        <dbReference type="SAM" id="Phobius"/>
    </source>
</evidence>
<dbReference type="InterPro" id="IPR037272">
    <property type="entry name" value="SNS_sf"/>
</dbReference>
<evidence type="ECO:0000313" key="14">
    <source>
        <dbReference type="RefSeq" id="XP_035682290.1"/>
    </source>
</evidence>
<protein>
    <recommendedName>
        <fullName evidence="10">Transporter</fullName>
    </recommendedName>
</protein>
<evidence type="ECO:0000256" key="3">
    <source>
        <dbReference type="ARBA" id="ARBA00022448"/>
    </source>
</evidence>
<organism evidence="13 14">
    <name type="scientific">Branchiostoma floridae</name>
    <name type="common">Florida lancelet</name>
    <name type="synonym">Amphioxus</name>
    <dbReference type="NCBI Taxonomy" id="7739"/>
    <lineage>
        <taxon>Eukaryota</taxon>
        <taxon>Metazoa</taxon>
        <taxon>Chordata</taxon>
        <taxon>Cephalochordata</taxon>
        <taxon>Leptocardii</taxon>
        <taxon>Amphioxiformes</taxon>
        <taxon>Branchiostomatidae</taxon>
        <taxon>Branchiostoma</taxon>
    </lineage>
</organism>
<proteinExistence type="inferred from homology"/>
<dbReference type="PROSITE" id="PS50267">
    <property type="entry name" value="NA_NEUROTRAN_SYMP_3"/>
    <property type="match status" value="1"/>
</dbReference>
<evidence type="ECO:0000313" key="13">
    <source>
        <dbReference type="Proteomes" id="UP000001554"/>
    </source>
</evidence>
<dbReference type="GO" id="GO:0035725">
    <property type="term" value="P:sodium ion transmembrane transport"/>
    <property type="evidence" value="ECO:0000318"/>
    <property type="project" value="GO_Central"/>
</dbReference>
<dbReference type="PROSITE" id="PS00610">
    <property type="entry name" value="NA_NEUROTRAN_SYMP_1"/>
    <property type="match status" value="1"/>
</dbReference>
<feature type="transmembrane region" description="Helical" evidence="12">
    <location>
        <begin position="289"/>
        <end position="306"/>
    </location>
</feature>
<feature type="transmembrane region" description="Helical" evidence="12">
    <location>
        <begin position="494"/>
        <end position="516"/>
    </location>
</feature>
<reference evidence="14" key="2">
    <citation type="submission" date="2025-08" db="UniProtKB">
        <authorList>
            <consortium name="RefSeq"/>
        </authorList>
    </citation>
    <scope>IDENTIFICATION</scope>
    <source>
        <strain evidence="14">S238N-H82</strain>
        <tissue evidence="14">Testes</tissue>
    </source>
</reference>
<feature type="transmembrane region" description="Helical" evidence="12">
    <location>
        <begin position="377"/>
        <end position="398"/>
    </location>
</feature>
<keyword evidence="7" id="KW-0325">Glycoprotein</keyword>
<keyword evidence="10" id="KW-0769">Symport</keyword>
<feature type="binding site" evidence="8">
    <location>
        <position position="389"/>
    </location>
    <ligand>
        <name>Na(+)</name>
        <dbReference type="ChEBI" id="CHEBI:29101"/>
        <label>1</label>
    </ligand>
</feature>
<evidence type="ECO:0000256" key="5">
    <source>
        <dbReference type="ARBA" id="ARBA00022989"/>
    </source>
</evidence>
<dbReference type="GO" id="GO:0005886">
    <property type="term" value="C:plasma membrane"/>
    <property type="evidence" value="ECO:0000318"/>
    <property type="project" value="GO_Central"/>
</dbReference>
<evidence type="ECO:0000256" key="9">
    <source>
        <dbReference type="PIRSR" id="PIRSR600175-2"/>
    </source>
</evidence>
<feature type="binding site" evidence="8">
    <location>
        <position position="53"/>
    </location>
    <ligand>
        <name>Na(+)</name>
        <dbReference type="ChEBI" id="CHEBI:29101"/>
        <label>1</label>
    </ligand>
</feature>
<name>A0A9J7LID3_BRAFL</name>
<feature type="transmembrane region" description="Helical" evidence="12">
    <location>
        <begin position="207"/>
        <end position="227"/>
    </location>
</feature>
<feature type="disulfide bond" evidence="9">
    <location>
        <begin position="155"/>
        <end position="164"/>
    </location>
</feature>
<comment type="subcellular location">
    <subcellularLocation>
        <location evidence="1">Membrane</location>
        <topology evidence="1">Multi-pass membrane protein</topology>
    </subcellularLocation>
</comment>
<feature type="transmembrane region" description="Helical" evidence="12">
    <location>
        <begin position="236"/>
        <end position="269"/>
    </location>
</feature>
<gene>
    <name evidence="14" type="primary">LOC118419797</name>
</gene>
<keyword evidence="4 10" id="KW-0812">Transmembrane</keyword>
<dbReference type="AlphaFoldDB" id="A0A9J7LID3"/>
<feature type="binding site" evidence="8">
    <location>
        <position position="393"/>
    </location>
    <ligand>
        <name>Na(+)</name>
        <dbReference type="ChEBI" id="CHEBI:29101"/>
        <label>1</label>
    </ligand>
</feature>
<dbReference type="KEGG" id="bfo:118419797"/>
<dbReference type="Pfam" id="PF00209">
    <property type="entry name" value="SNF"/>
    <property type="match status" value="1"/>
</dbReference>
<feature type="transmembrane region" description="Helical" evidence="12">
    <location>
        <begin position="116"/>
        <end position="143"/>
    </location>
</feature>
<comment type="similarity">
    <text evidence="2 10">Belongs to the sodium:neurotransmitter symporter (SNF) (TC 2.A.22) family.</text>
</comment>
<sequence>MEPKNDVDVKDELLYSDAKDAEAGEKSSDEETPTRDQWSAKVEYLLSMIGYCVGLGNIWRFPYLCYRNGGGAFLIPYFIMMVLAGIPMFFIELALGQYAGLGTLPVWDCLPILKGIGYSMIIISSWTSIYYNMIIAWALYYLFASFTSVLPWHHCGHWWNTPSCVETVEVANMTANMTNFTRVSPSEEYWHHRVQQYSSSISETGKVSWELSLCLLLAWVLVFFCLFKGVKSTGKVVYFTATFPYIMLIILLIRGAILPGAIDGVLFYITPDFNRLTEYQVWYDAASQIFYSLAIAFGAVLTMASYNKFNNNIQRDAIMIPLINCGSSVFAGFAVFCFIGFMAHELKVEVKDVVASGPGLVFIVYPEALTLLPISPVWAVCLFGMILTLGLDSMFMTVETITTALVDEFPKLLSKYKTWMLFGFCVGMYLLGLTQCTQAGIYWLTLMDWYAAGFCLFVTAFFQAIGISWIYGIKRFSANIKAMIGHEPNIYFKVCWMFISPALMMFILIFSLVTYTPVKYNGIEYPSWAVNLGLLMAFSSIVMIPLVAILTIWRQEGTLLERVRAACRPAARWGPSNSAPKPEPDVTYSVNGNGKLYPDVKILHADTKVGDDDPDSALIKVSHI</sequence>
<evidence type="ECO:0000256" key="10">
    <source>
        <dbReference type="RuleBase" id="RU003732"/>
    </source>
</evidence>
<feature type="transmembrane region" description="Helical" evidence="12">
    <location>
        <begin position="318"/>
        <end position="343"/>
    </location>
</feature>
<feature type="binding site" evidence="8">
    <location>
        <position position="57"/>
    </location>
    <ligand>
        <name>Na(+)</name>
        <dbReference type="ChEBI" id="CHEBI:29101"/>
        <label>1</label>
    </ligand>
</feature>
<evidence type="ECO:0000256" key="11">
    <source>
        <dbReference type="SAM" id="MobiDB-lite"/>
    </source>
</evidence>
<evidence type="ECO:0000256" key="7">
    <source>
        <dbReference type="ARBA" id="ARBA00023180"/>
    </source>
</evidence>
<dbReference type="GO" id="GO:0046872">
    <property type="term" value="F:metal ion binding"/>
    <property type="evidence" value="ECO:0007669"/>
    <property type="project" value="UniProtKB-KW"/>
</dbReference>
<feature type="binding site" evidence="8">
    <location>
        <position position="392"/>
    </location>
    <ligand>
        <name>Na(+)</name>
        <dbReference type="ChEBI" id="CHEBI:29101"/>
        <label>1</label>
    </ligand>
</feature>
<dbReference type="PANTHER" id="PTHR11616">
    <property type="entry name" value="SODIUM/CHLORIDE DEPENDENT TRANSPORTER"/>
    <property type="match status" value="1"/>
</dbReference>